<organism evidence="10 11">
    <name type="scientific">Zooshikella harenae</name>
    <dbReference type="NCBI Taxonomy" id="2827238"/>
    <lineage>
        <taxon>Bacteria</taxon>
        <taxon>Pseudomonadati</taxon>
        <taxon>Pseudomonadota</taxon>
        <taxon>Gammaproteobacteria</taxon>
        <taxon>Oceanospirillales</taxon>
        <taxon>Zooshikellaceae</taxon>
        <taxon>Zooshikella</taxon>
    </lineage>
</organism>
<evidence type="ECO:0000256" key="3">
    <source>
        <dbReference type="ARBA" id="ARBA00021718"/>
    </source>
</evidence>
<dbReference type="PANTHER" id="PTHR34040">
    <property type="entry name" value="FLAGELLAR BIOSYNTHETIC PROTEIN FLIQ"/>
    <property type="match status" value="1"/>
</dbReference>
<protein>
    <recommendedName>
        <fullName evidence="3 9">Flagellar biosynthetic protein FliQ</fullName>
    </recommendedName>
</protein>
<reference evidence="10 11" key="1">
    <citation type="submission" date="2021-04" db="EMBL/GenBank/DDBJ databases">
        <authorList>
            <person name="Pira H."/>
            <person name="Risdian C."/>
            <person name="Wink J."/>
        </authorList>
    </citation>
    <scope>NUCLEOTIDE SEQUENCE [LARGE SCALE GENOMIC DNA]</scope>
    <source>
        <strain evidence="10 11">WH53</strain>
    </source>
</reference>
<keyword evidence="7 9" id="KW-0472">Membrane</keyword>
<dbReference type="PANTHER" id="PTHR34040:SF2">
    <property type="entry name" value="FLAGELLAR BIOSYNTHETIC PROTEIN FLIQ"/>
    <property type="match status" value="1"/>
</dbReference>
<feature type="transmembrane region" description="Helical" evidence="9">
    <location>
        <begin position="20"/>
        <end position="44"/>
    </location>
</feature>
<keyword evidence="10" id="KW-0969">Cilium</keyword>
<dbReference type="RefSeq" id="WP_215819806.1">
    <property type="nucleotide sequence ID" value="NZ_JAGSOY010000023.1"/>
</dbReference>
<keyword evidence="8 9" id="KW-0975">Bacterial flagellum</keyword>
<comment type="caution">
    <text evidence="10">The sequence shown here is derived from an EMBL/GenBank/DDBJ whole genome shotgun (WGS) entry which is preliminary data.</text>
</comment>
<dbReference type="InterPro" id="IPR006305">
    <property type="entry name" value="FliQ"/>
</dbReference>
<dbReference type="PRINTS" id="PR00952">
    <property type="entry name" value="TYPE3IMQPROT"/>
</dbReference>
<keyword evidence="5 9" id="KW-0812">Transmembrane</keyword>
<evidence type="ECO:0000256" key="1">
    <source>
        <dbReference type="ARBA" id="ARBA00004651"/>
    </source>
</evidence>
<keyword evidence="10" id="KW-0282">Flagellum</keyword>
<keyword evidence="10" id="KW-0966">Cell projection</keyword>
<evidence type="ECO:0000256" key="7">
    <source>
        <dbReference type="ARBA" id="ARBA00023136"/>
    </source>
</evidence>
<name>A0ABS5ZC67_9GAMM</name>
<evidence type="ECO:0000256" key="6">
    <source>
        <dbReference type="ARBA" id="ARBA00022989"/>
    </source>
</evidence>
<evidence type="ECO:0000313" key="10">
    <source>
        <dbReference type="EMBL" id="MBU2711647.1"/>
    </source>
</evidence>
<sequence>MNLDIANSLLDGMLWNTAKVAAPVLITSLVVGLIISIFQVITQIQEMTLTFVPKMLAILGVLFIFGPWILTTISSYATALFSEIPSYIG</sequence>
<evidence type="ECO:0000313" key="11">
    <source>
        <dbReference type="Proteomes" id="UP000690515"/>
    </source>
</evidence>
<evidence type="ECO:0000256" key="8">
    <source>
        <dbReference type="ARBA" id="ARBA00023143"/>
    </source>
</evidence>
<accession>A0ABS5ZC67</accession>
<keyword evidence="6 9" id="KW-1133">Transmembrane helix</keyword>
<dbReference type="Proteomes" id="UP000690515">
    <property type="component" value="Unassembled WGS sequence"/>
</dbReference>
<comment type="similarity">
    <text evidence="2 9">Belongs to the FliQ/MopD/SpaQ family.</text>
</comment>
<comment type="function">
    <text evidence="9">Role in flagellar biosynthesis.</text>
</comment>
<dbReference type="InterPro" id="IPR002191">
    <property type="entry name" value="Bac_export_3"/>
</dbReference>
<evidence type="ECO:0000256" key="4">
    <source>
        <dbReference type="ARBA" id="ARBA00022475"/>
    </source>
</evidence>
<comment type="subcellular location">
    <subcellularLocation>
        <location evidence="1 9">Cell membrane</location>
        <topology evidence="1">Multi-pass membrane protein</topology>
    </subcellularLocation>
    <subcellularLocation>
        <location evidence="9">Bacterial flagellum basal body</location>
    </subcellularLocation>
</comment>
<evidence type="ECO:0000256" key="9">
    <source>
        <dbReference type="RuleBase" id="RU364090"/>
    </source>
</evidence>
<dbReference type="NCBIfam" id="TIGR01402">
    <property type="entry name" value="fliQ"/>
    <property type="match status" value="1"/>
</dbReference>
<gene>
    <name evidence="9 10" type="primary">fliQ</name>
    <name evidence="10" type="ORF">KCG35_11310</name>
</gene>
<dbReference type="EMBL" id="JAGSOY010000023">
    <property type="protein sequence ID" value="MBU2711647.1"/>
    <property type="molecule type" value="Genomic_DNA"/>
</dbReference>
<evidence type="ECO:0000256" key="2">
    <source>
        <dbReference type="ARBA" id="ARBA00006156"/>
    </source>
</evidence>
<keyword evidence="4 9" id="KW-1003">Cell membrane</keyword>
<dbReference type="PIRSF" id="PIRSF004669">
    <property type="entry name" value="FliQ"/>
    <property type="match status" value="1"/>
</dbReference>
<proteinExistence type="inferred from homology"/>
<keyword evidence="11" id="KW-1185">Reference proteome</keyword>
<feature type="transmembrane region" description="Helical" evidence="9">
    <location>
        <begin position="56"/>
        <end position="77"/>
    </location>
</feature>
<evidence type="ECO:0000256" key="5">
    <source>
        <dbReference type="ARBA" id="ARBA00022692"/>
    </source>
</evidence>
<dbReference type="Pfam" id="PF01313">
    <property type="entry name" value="Bac_export_3"/>
    <property type="match status" value="1"/>
</dbReference>